<gene>
    <name evidence="2" type="ORF">C7212DRAFT_321745</name>
</gene>
<reference evidence="2 3" key="1">
    <citation type="submission" date="2018-03" db="EMBL/GenBank/DDBJ databases">
        <title>Genomes of Pezizomycetes fungi and the evolution of truffles.</title>
        <authorList>
            <person name="Murat C."/>
            <person name="Payen T."/>
            <person name="Noel B."/>
            <person name="Kuo A."/>
            <person name="Martin F.M."/>
        </authorList>
    </citation>
    <scope>NUCLEOTIDE SEQUENCE [LARGE SCALE GENOMIC DNA]</scope>
    <source>
        <strain evidence="2">091103-1</strain>
    </source>
</reference>
<keyword evidence="3" id="KW-1185">Reference proteome</keyword>
<dbReference type="Proteomes" id="UP000246991">
    <property type="component" value="Unassembled WGS sequence"/>
</dbReference>
<feature type="transmembrane region" description="Helical" evidence="1">
    <location>
        <begin position="6"/>
        <end position="27"/>
    </location>
</feature>
<evidence type="ECO:0000313" key="2">
    <source>
        <dbReference type="EMBL" id="PWW75902.1"/>
    </source>
</evidence>
<evidence type="ECO:0000256" key="1">
    <source>
        <dbReference type="SAM" id="Phobius"/>
    </source>
</evidence>
<keyword evidence="1" id="KW-0812">Transmembrane</keyword>
<dbReference type="EMBL" id="PYWC01000041">
    <property type="protein sequence ID" value="PWW75902.1"/>
    <property type="molecule type" value="Genomic_DNA"/>
</dbReference>
<proteinExistence type="predicted"/>
<feature type="non-terminal residue" evidence="2">
    <location>
        <position position="1"/>
    </location>
</feature>
<keyword evidence="1" id="KW-0472">Membrane</keyword>
<evidence type="ECO:0000313" key="3">
    <source>
        <dbReference type="Proteomes" id="UP000246991"/>
    </source>
</evidence>
<organism evidence="2 3">
    <name type="scientific">Tuber magnatum</name>
    <name type="common">white Piedmont truffle</name>
    <dbReference type="NCBI Taxonomy" id="42249"/>
    <lineage>
        <taxon>Eukaryota</taxon>
        <taxon>Fungi</taxon>
        <taxon>Dikarya</taxon>
        <taxon>Ascomycota</taxon>
        <taxon>Pezizomycotina</taxon>
        <taxon>Pezizomycetes</taxon>
        <taxon>Pezizales</taxon>
        <taxon>Tuberaceae</taxon>
        <taxon>Tuber</taxon>
    </lineage>
</organism>
<accession>A0A317SN73</accession>
<keyword evidence="1" id="KW-1133">Transmembrane helix</keyword>
<dbReference type="AlphaFoldDB" id="A0A317SN73"/>
<comment type="caution">
    <text evidence="2">The sequence shown here is derived from an EMBL/GenBank/DDBJ whole genome shotgun (WGS) entry which is preliminary data.</text>
</comment>
<protein>
    <submittedName>
        <fullName evidence="2">Uncharacterized protein</fullName>
    </submittedName>
</protein>
<name>A0A317SN73_9PEZI</name>
<sequence length="97" mass="10878">TTKYNPSFLLLHIYIFPSLPHVLLPSFPRTLFSLKTKTYSPIFSDNVLFLLFPLFPNIPLPFSPKPNILSTFSSLFPSSFASTSPNLTHSPSLPLLP</sequence>